<dbReference type="Pfam" id="PF13487">
    <property type="entry name" value="HD_5"/>
    <property type="match status" value="1"/>
</dbReference>
<evidence type="ECO:0000313" key="4">
    <source>
        <dbReference type="Proteomes" id="UP001193748"/>
    </source>
</evidence>
<dbReference type="SUPFAM" id="SSF109604">
    <property type="entry name" value="HD-domain/PDEase-like"/>
    <property type="match status" value="1"/>
</dbReference>
<dbReference type="InterPro" id="IPR006675">
    <property type="entry name" value="HDIG_dom"/>
</dbReference>
<dbReference type="EMBL" id="JABSWW010000001">
    <property type="protein sequence ID" value="NRT87500.1"/>
    <property type="molecule type" value="Genomic_DNA"/>
</dbReference>
<reference evidence="3" key="2">
    <citation type="journal article" date="2022" name="Nat. Biotechnol.">
        <title>Carbon-negative production of acetone and isopropanol by gas fermentation at industrial pilot scale.</title>
        <authorList>
            <person name="Liew F.E."/>
            <person name="Nogle R."/>
            <person name="Abdalla T."/>
            <person name="Rasor B.J."/>
            <person name="Canter C."/>
            <person name="Jensen R.O."/>
            <person name="Wang L."/>
            <person name="Strutz J."/>
            <person name="Chirania P."/>
            <person name="De Tissera S."/>
            <person name="Mueller A.P."/>
            <person name="Ruan Z."/>
            <person name="Gao A."/>
            <person name="Tran L."/>
            <person name="Engle N.L."/>
            <person name="Bromley J.C."/>
            <person name="Daniell J."/>
            <person name="Conrado R."/>
            <person name="Tschaplinski T.J."/>
            <person name="Giannone R.J."/>
            <person name="Hettich R.L."/>
            <person name="Karim A.S."/>
            <person name="Simpson S.D."/>
            <person name="Brown S.D."/>
            <person name="Leang C."/>
            <person name="Jewett M.C."/>
            <person name="Kopke M."/>
        </authorList>
    </citation>
    <scope>NUCLEOTIDE SEQUENCE</scope>
    <source>
        <strain evidence="3">DJ080</strain>
    </source>
</reference>
<accession>A0AAX0AWV2</accession>
<evidence type="ECO:0000259" key="2">
    <source>
        <dbReference type="PROSITE" id="PS51832"/>
    </source>
</evidence>
<name>A0AAX0AWV2_CLOBE</name>
<feature type="domain" description="HD-GYP" evidence="2">
    <location>
        <begin position="106"/>
        <end position="302"/>
    </location>
</feature>
<dbReference type="PROSITE" id="PS51831">
    <property type="entry name" value="HD"/>
    <property type="match status" value="1"/>
</dbReference>
<sequence>MLKKKMSLFKCREGMHLAEDITQGGTKIVSRNTILNSYIIEKLINMGQYSVYVYISEHEKFSCVIKEFNEDYNLNLNIIREVISELISTSKVNLNNVRQVCKSIIRYLNEPNIVIECLNSIQRTDEYTYIHCMNVGIYSMLIAKWINLPLDSINDIIQSGILHDIGKIKITNEILNKPNKLTNEEFDQMKKHPVLGYELIDQYNMVNQNIKNAILMHHERLDGSGYPLGRREKDITLYAKIIAVADTFDAMTSNRVYKKGTIPFEAFKMFMTDGLKQYDIPIVFALLENLTPYYIGMRAILEDGREGRIIYIPPNDILSPIIEIDGMFLDISREKNIKIANILSNIE</sequence>
<dbReference type="Gene3D" id="1.10.3210.10">
    <property type="entry name" value="Hypothetical protein af1432"/>
    <property type="match status" value="1"/>
</dbReference>
<reference evidence="3" key="1">
    <citation type="submission" date="2020-05" db="EMBL/GenBank/DDBJ databases">
        <authorList>
            <person name="Brown S."/>
            <person name="Huntemann M."/>
            <person name="Clum A."/>
            <person name="Spunde A."/>
            <person name="Palaniappan K."/>
            <person name="Ritter S."/>
            <person name="Mikhailova N."/>
            <person name="Chen I.-M."/>
            <person name="Stamatis D."/>
            <person name="Reddy T."/>
            <person name="O'Malley R."/>
            <person name="Daum C."/>
            <person name="Shapiro N."/>
            <person name="Ivanova N."/>
            <person name="Kyrpides N."/>
            <person name="Woyke T."/>
        </authorList>
    </citation>
    <scope>NUCLEOTIDE SEQUENCE</scope>
    <source>
        <strain evidence="3">DJ080</strain>
    </source>
</reference>
<dbReference type="InterPro" id="IPR037522">
    <property type="entry name" value="HD_GYP_dom"/>
</dbReference>
<dbReference type="CDD" id="cd00077">
    <property type="entry name" value="HDc"/>
    <property type="match status" value="1"/>
</dbReference>
<dbReference type="SMART" id="SM00471">
    <property type="entry name" value="HDc"/>
    <property type="match status" value="1"/>
</dbReference>
<dbReference type="InterPro" id="IPR006674">
    <property type="entry name" value="HD_domain"/>
</dbReference>
<dbReference type="AlphaFoldDB" id="A0AAX0AWV2"/>
<organism evidence="3 4">
    <name type="scientific">Clostridium beijerinckii</name>
    <name type="common">Clostridium MP</name>
    <dbReference type="NCBI Taxonomy" id="1520"/>
    <lineage>
        <taxon>Bacteria</taxon>
        <taxon>Bacillati</taxon>
        <taxon>Bacillota</taxon>
        <taxon>Clostridia</taxon>
        <taxon>Eubacteriales</taxon>
        <taxon>Clostridiaceae</taxon>
        <taxon>Clostridium</taxon>
    </lineage>
</organism>
<protein>
    <submittedName>
        <fullName evidence="3">Nucleotidyltransferase with HDIG domain</fullName>
    </submittedName>
</protein>
<dbReference type="PANTHER" id="PTHR43155:SF2">
    <property type="entry name" value="CYCLIC DI-GMP PHOSPHODIESTERASE PA4108"/>
    <property type="match status" value="1"/>
</dbReference>
<proteinExistence type="predicted"/>
<feature type="domain" description="HD" evidence="1">
    <location>
        <begin position="128"/>
        <end position="251"/>
    </location>
</feature>
<dbReference type="PANTHER" id="PTHR43155">
    <property type="entry name" value="CYCLIC DI-GMP PHOSPHODIESTERASE PA4108-RELATED"/>
    <property type="match status" value="1"/>
</dbReference>
<dbReference type="NCBIfam" id="TIGR00277">
    <property type="entry name" value="HDIG"/>
    <property type="match status" value="1"/>
</dbReference>
<dbReference type="InterPro" id="IPR003607">
    <property type="entry name" value="HD/PDEase_dom"/>
</dbReference>
<evidence type="ECO:0000313" key="3">
    <source>
        <dbReference type="EMBL" id="NRT87500.1"/>
    </source>
</evidence>
<evidence type="ECO:0000259" key="1">
    <source>
        <dbReference type="PROSITE" id="PS51831"/>
    </source>
</evidence>
<gene>
    <name evidence="3" type="ORF">B0H41_001179</name>
</gene>
<comment type="caution">
    <text evidence="3">The sequence shown here is derived from an EMBL/GenBank/DDBJ whole genome shotgun (WGS) entry which is preliminary data.</text>
</comment>
<dbReference type="RefSeq" id="WP_241415011.1">
    <property type="nucleotide sequence ID" value="NZ_JABSWW010000001.1"/>
</dbReference>
<dbReference type="PROSITE" id="PS51832">
    <property type="entry name" value="HD_GYP"/>
    <property type="match status" value="1"/>
</dbReference>
<dbReference type="Proteomes" id="UP001193748">
    <property type="component" value="Unassembled WGS sequence"/>
</dbReference>